<keyword evidence="1" id="KW-0175">Coiled coil</keyword>
<gene>
    <name evidence="3" type="ORF">HK100_012135</name>
</gene>
<proteinExistence type="predicted"/>
<reference evidence="3" key="1">
    <citation type="submission" date="2020-05" db="EMBL/GenBank/DDBJ databases">
        <title>Phylogenomic resolution of chytrid fungi.</title>
        <authorList>
            <person name="Stajich J.E."/>
            <person name="Amses K."/>
            <person name="Simmons R."/>
            <person name="Seto K."/>
            <person name="Myers J."/>
            <person name="Bonds A."/>
            <person name="Quandt C.A."/>
            <person name="Barry K."/>
            <person name="Liu P."/>
            <person name="Grigoriev I."/>
            <person name="Longcore J.E."/>
            <person name="James T.Y."/>
        </authorList>
    </citation>
    <scope>NUCLEOTIDE SEQUENCE</scope>
    <source>
        <strain evidence="3">JEL0513</strain>
    </source>
</reference>
<dbReference type="InterPro" id="IPR000533">
    <property type="entry name" value="Tropomyosin"/>
</dbReference>
<dbReference type="Proteomes" id="UP001211907">
    <property type="component" value="Unassembled WGS sequence"/>
</dbReference>
<keyword evidence="4" id="KW-1185">Reference proteome</keyword>
<feature type="region of interest" description="Disordered" evidence="2">
    <location>
        <begin position="62"/>
        <end position="87"/>
    </location>
</feature>
<name>A0AAD5T1Y5_9FUNG</name>
<dbReference type="EMBL" id="JADGJH010000836">
    <property type="protein sequence ID" value="KAJ3122085.1"/>
    <property type="molecule type" value="Genomic_DNA"/>
</dbReference>
<dbReference type="Gene3D" id="1.20.5.340">
    <property type="match status" value="1"/>
</dbReference>
<evidence type="ECO:0000313" key="4">
    <source>
        <dbReference type="Proteomes" id="UP001211907"/>
    </source>
</evidence>
<dbReference type="AlphaFoldDB" id="A0AAD5T1Y5"/>
<evidence type="ECO:0000256" key="1">
    <source>
        <dbReference type="ARBA" id="ARBA00023054"/>
    </source>
</evidence>
<protein>
    <recommendedName>
        <fullName evidence="5">Tropomyosin</fullName>
    </recommendedName>
</protein>
<evidence type="ECO:0008006" key="5">
    <source>
        <dbReference type="Google" id="ProtNLM"/>
    </source>
</evidence>
<evidence type="ECO:0000313" key="3">
    <source>
        <dbReference type="EMBL" id="KAJ3122085.1"/>
    </source>
</evidence>
<comment type="caution">
    <text evidence="3">The sequence shown here is derived from an EMBL/GenBank/DDBJ whole genome shotgun (WGS) entry which is preliminary data.</text>
</comment>
<accession>A0AAD5T1Y5</accession>
<sequence>MEAIKAQKLEKLKIEAEQNGERANGFEAEVKELKAVIAKQETEIQGLNNKVALLTADLERAEKRADDSTAAHHERKAKQLETEKAELEKKHDELTVVHTALKSEFEETLKSLEAL</sequence>
<evidence type="ECO:0000256" key="2">
    <source>
        <dbReference type="SAM" id="MobiDB-lite"/>
    </source>
</evidence>
<organism evidence="3 4">
    <name type="scientific">Physocladia obscura</name>
    <dbReference type="NCBI Taxonomy" id="109957"/>
    <lineage>
        <taxon>Eukaryota</taxon>
        <taxon>Fungi</taxon>
        <taxon>Fungi incertae sedis</taxon>
        <taxon>Chytridiomycota</taxon>
        <taxon>Chytridiomycota incertae sedis</taxon>
        <taxon>Chytridiomycetes</taxon>
        <taxon>Chytridiales</taxon>
        <taxon>Chytriomycetaceae</taxon>
        <taxon>Physocladia</taxon>
    </lineage>
</organism>
<dbReference type="Pfam" id="PF00261">
    <property type="entry name" value="Tropomyosin"/>
    <property type="match status" value="1"/>
</dbReference>
<dbReference type="SUPFAM" id="SSF57997">
    <property type="entry name" value="Tropomyosin"/>
    <property type="match status" value="1"/>
</dbReference>